<evidence type="ECO:0000313" key="2">
    <source>
        <dbReference type="Proteomes" id="UP000176424"/>
    </source>
</evidence>
<name>A0A1F4ZR43_9BACT</name>
<dbReference type="EMBL" id="MEXR01000048">
    <property type="protein sequence ID" value="OGD08815.1"/>
    <property type="molecule type" value="Genomic_DNA"/>
</dbReference>
<accession>A0A1F4ZR43</accession>
<dbReference type="Proteomes" id="UP000176424">
    <property type="component" value="Unassembled WGS sequence"/>
</dbReference>
<evidence type="ECO:0000313" key="1">
    <source>
        <dbReference type="EMBL" id="OGD08815.1"/>
    </source>
</evidence>
<dbReference type="AlphaFoldDB" id="A0A1F4ZR43"/>
<gene>
    <name evidence="1" type="ORF">A2397_05215</name>
</gene>
<protein>
    <submittedName>
        <fullName evidence="1">Uncharacterized protein</fullName>
    </submittedName>
</protein>
<comment type="caution">
    <text evidence="1">The sequence shown here is derived from an EMBL/GenBank/DDBJ whole genome shotgun (WGS) entry which is preliminary data.</text>
</comment>
<proteinExistence type="predicted"/>
<reference evidence="1 2" key="1">
    <citation type="journal article" date="2016" name="Nat. Commun.">
        <title>Thousands of microbial genomes shed light on interconnected biogeochemical processes in an aquifer system.</title>
        <authorList>
            <person name="Anantharaman K."/>
            <person name="Brown C.T."/>
            <person name="Hug L.A."/>
            <person name="Sharon I."/>
            <person name="Castelle C.J."/>
            <person name="Probst A.J."/>
            <person name="Thomas B.C."/>
            <person name="Singh A."/>
            <person name="Wilkins M.J."/>
            <person name="Karaoz U."/>
            <person name="Brodie E.L."/>
            <person name="Williams K.H."/>
            <person name="Hubbard S.S."/>
            <person name="Banfield J.F."/>
        </authorList>
    </citation>
    <scope>NUCLEOTIDE SEQUENCE [LARGE SCALE GENOMIC DNA]</scope>
</reference>
<organism evidence="1 2">
    <name type="scientific">Candidatus Amesbacteria bacterium RIFOXYB1_FULL_44_23</name>
    <dbReference type="NCBI Taxonomy" id="1797263"/>
    <lineage>
        <taxon>Bacteria</taxon>
        <taxon>Candidatus Amesiibacteriota</taxon>
    </lineage>
</organism>
<sequence length="87" mass="9466">MSSCNEVVVMKFGPDQANRKEELMEMLAILTRAMVVRRDTPDGGFAVRLSCDGFEHNGELRGTCILQALRNAGVNVPSGSHACLSKQ</sequence>